<dbReference type="RefSeq" id="XP_024663059.1">
    <property type="nucleotide sequence ID" value="XM_024807291.1"/>
</dbReference>
<dbReference type="Proteomes" id="UP000238350">
    <property type="component" value="Unassembled WGS sequence"/>
</dbReference>
<gene>
    <name evidence="2" type="ORF">B9G98_00733</name>
</gene>
<dbReference type="GeneID" id="36514482"/>
<feature type="compositionally biased region" description="Low complexity" evidence="1">
    <location>
        <begin position="72"/>
        <end position="87"/>
    </location>
</feature>
<feature type="compositionally biased region" description="Basic and acidic residues" evidence="1">
    <location>
        <begin position="93"/>
        <end position="104"/>
    </location>
</feature>
<feature type="compositionally biased region" description="Basic residues" evidence="1">
    <location>
        <begin position="12"/>
        <end position="22"/>
    </location>
</feature>
<organism evidence="2 3">
    <name type="scientific">Wickerhamiella sorbophila</name>
    <dbReference type="NCBI Taxonomy" id="45607"/>
    <lineage>
        <taxon>Eukaryota</taxon>
        <taxon>Fungi</taxon>
        <taxon>Dikarya</taxon>
        <taxon>Ascomycota</taxon>
        <taxon>Saccharomycotina</taxon>
        <taxon>Dipodascomycetes</taxon>
        <taxon>Dipodascales</taxon>
        <taxon>Trichomonascaceae</taxon>
        <taxon>Wickerhamiella</taxon>
    </lineage>
</organism>
<keyword evidence="3" id="KW-1185">Reference proteome</keyword>
<evidence type="ECO:0000256" key="1">
    <source>
        <dbReference type="SAM" id="MobiDB-lite"/>
    </source>
</evidence>
<feature type="region of interest" description="Disordered" evidence="1">
    <location>
        <begin position="1"/>
        <end position="109"/>
    </location>
</feature>
<evidence type="ECO:0000313" key="3">
    <source>
        <dbReference type="Proteomes" id="UP000238350"/>
    </source>
</evidence>
<accession>A0A2T0FDN1</accession>
<evidence type="ECO:0000313" key="2">
    <source>
        <dbReference type="EMBL" id="PRT53113.1"/>
    </source>
</evidence>
<sequence>MTLRSHLATSSKTRRGYHKRRSINGAQLTSSFNTMARATPESSTSSDNIDSDATVATEEAGITMEDVPPPSRRFSSLRRSNSQRRSSFLGLSMRKERTMHHETGEYDSNGEPTYIVRVSEAQGFKWNPLLTDVFDELDFE</sequence>
<dbReference type="AlphaFoldDB" id="A0A2T0FDN1"/>
<protein>
    <submittedName>
        <fullName evidence="2">Uncharacterized protein</fullName>
    </submittedName>
</protein>
<reference evidence="2 3" key="1">
    <citation type="submission" date="2017-04" db="EMBL/GenBank/DDBJ databases">
        <title>Genome sequencing of [Candida] sorbophila.</title>
        <authorList>
            <person name="Ahn J.O."/>
        </authorList>
    </citation>
    <scope>NUCLEOTIDE SEQUENCE [LARGE SCALE GENOMIC DNA]</scope>
    <source>
        <strain evidence="2 3">DS02</strain>
    </source>
</reference>
<proteinExistence type="predicted"/>
<feature type="compositionally biased region" description="Polar residues" evidence="1">
    <location>
        <begin position="24"/>
        <end position="48"/>
    </location>
</feature>
<name>A0A2T0FDN1_9ASCO</name>
<comment type="caution">
    <text evidence="2">The sequence shown here is derived from an EMBL/GenBank/DDBJ whole genome shotgun (WGS) entry which is preliminary data.</text>
</comment>
<dbReference type="EMBL" id="NDIQ01000001">
    <property type="protein sequence ID" value="PRT53113.1"/>
    <property type="molecule type" value="Genomic_DNA"/>
</dbReference>